<feature type="domain" description="DUF306" evidence="2">
    <location>
        <begin position="51"/>
        <end position="135"/>
    </location>
</feature>
<reference evidence="3 4" key="1">
    <citation type="submission" date="2018-09" db="EMBL/GenBank/DDBJ databases">
        <title>Isolation, diversity and antifungal activity of actinobacteria from wheat.</title>
        <authorList>
            <person name="Han C."/>
        </authorList>
    </citation>
    <scope>NUCLEOTIDE SEQUENCE [LARGE SCALE GENOMIC DNA]</scope>
    <source>
        <strain evidence="3 4">NEAU-YY265</strain>
    </source>
</reference>
<feature type="domain" description="DUF306" evidence="2">
    <location>
        <begin position="153"/>
        <end position="252"/>
    </location>
</feature>
<gene>
    <name evidence="3" type="ORF">DY240_19695</name>
</gene>
<feature type="signal peptide" evidence="1">
    <location>
        <begin position="1"/>
        <end position="24"/>
    </location>
</feature>
<dbReference type="Proteomes" id="UP000284057">
    <property type="component" value="Unassembled WGS sequence"/>
</dbReference>
<keyword evidence="4" id="KW-1185">Reference proteome</keyword>
<dbReference type="PROSITE" id="PS51257">
    <property type="entry name" value="PROKAR_LIPOPROTEIN"/>
    <property type="match status" value="1"/>
</dbReference>
<dbReference type="RefSeq" id="WP_119661555.1">
    <property type="nucleotide sequence ID" value="NZ_QUAL01000182.1"/>
</dbReference>
<dbReference type="EMBL" id="QUAL01000182">
    <property type="protein sequence ID" value="RIQ19500.1"/>
    <property type="molecule type" value="Genomic_DNA"/>
</dbReference>
<keyword evidence="1" id="KW-0732">Signal</keyword>
<dbReference type="Pfam" id="PF03724">
    <property type="entry name" value="META"/>
    <property type="match status" value="2"/>
</dbReference>
<dbReference type="InterPro" id="IPR053147">
    <property type="entry name" value="Hsp_HslJ-like"/>
</dbReference>
<accession>A0A418KMA9</accession>
<name>A0A418KMA9_9ACTN</name>
<comment type="caution">
    <text evidence="3">The sequence shown here is derived from an EMBL/GenBank/DDBJ whole genome shotgun (WGS) entry which is preliminary data.</text>
</comment>
<dbReference type="PANTHER" id="PTHR35535:SF2">
    <property type="entry name" value="DUF306 DOMAIN-CONTAINING PROTEIN"/>
    <property type="match status" value="1"/>
</dbReference>
<dbReference type="PANTHER" id="PTHR35535">
    <property type="entry name" value="HEAT SHOCK PROTEIN HSLJ"/>
    <property type="match status" value="1"/>
</dbReference>
<organism evidence="3 4">
    <name type="scientific">Jiangella rhizosphaerae</name>
    <dbReference type="NCBI Taxonomy" id="2293569"/>
    <lineage>
        <taxon>Bacteria</taxon>
        <taxon>Bacillati</taxon>
        <taxon>Actinomycetota</taxon>
        <taxon>Actinomycetes</taxon>
        <taxon>Jiangellales</taxon>
        <taxon>Jiangellaceae</taxon>
        <taxon>Jiangella</taxon>
    </lineage>
</organism>
<evidence type="ECO:0000313" key="3">
    <source>
        <dbReference type="EMBL" id="RIQ19500.1"/>
    </source>
</evidence>
<evidence type="ECO:0000313" key="4">
    <source>
        <dbReference type="Proteomes" id="UP000284057"/>
    </source>
</evidence>
<dbReference type="Gene3D" id="2.40.128.270">
    <property type="match status" value="2"/>
</dbReference>
<dbReference type="OrthoDB" id="507754at2"/>
<dbReference type="AlphaFoldDB" id="A0A418KMA9"/>
<dbReference type="InterPro" id="IPR038670">
    <property type="entry name" value="HslJ-like_sf"/>
</dbReference>
<sequence>MRRPAGGLGLLGVLLLLAACGDSAAGADGADGTASGAGAALAGRTFLSTDDVGIPGGGPLNLQFTDDGRLLASAGCNSANGPVDLSGGRLVAADLALTEMGCEPEVMAADAWLTDLLGAEPAWELADDATLVLTAGELVVSLTDRDVLQPPVELTGRQWDVDGLTDGETASSVPVGVAAFLRIDGDALTGHTGCNELTGTVTIDGDTLTVRDLVTTDVACDGAAGYVEDVVLEALAGDVRFSITGNRLSLEAPSGFGLEAVSTR</sequence>
<evidence type="ECO:0000256" key="1">
    <source>
        <dbReference type="SAM" id="SignalP"/>
    </source>
</evidence>
<protein>
    <submittedName>
        <fullName evidence="3">META domain-containing protein</fullName>
    </submittedName>
</protein>
<dbReference type="InterPro" id="IPR005184">
    <property type="entry name" value="DUF306_Meta_HslJ"/>
</dbReference>
<evidence type="ECO:0000259" key="2">
    <source>
        <dbReference type="Pfam" id="PF03724"/>
    </source>
</evidence>
<feature type="chain" id="PRO_5039208727" evidence="1">
    <location>
        <begin position="25"/>
        <end position="264"/>
    </location>
</feature>
<proteinExistence type="predicted"/>